<dbReference type="CDD" id="cd00882">
    <property type="entry name" value="Ras_like_GTPase"/>
    <property type="match status" value="1"/>
</dbReference>
<dbReference type="PROSITE" id="PS51419">
    <property type="entry name" value="RAB"/>
    <property type="match status" value="1"/>
</dbReference>
<dbReference type="EMBL" id="JAPFFF010000001">
    <property type="protein sequence ID" value="KAK8900507.1"/>
    <property type="molecule type" value="Genomic_DNA"/>
</dbReference>
<dbReference type="PRINTS" id="PR00449">
    <property type="entry name" value="RASTRNSFRMNG"/>
</dbReference>
<protein>
    <submittedName>
        <fullName evidence="2">Uncharacterized protein</fullName>
    </submittedName>
</protein>
<dbReference type="InterPro" id="IPR027417">
    <property type="entry name" value="P-loop_NTPase"/>
</dbReference>
<evidence type="ECO:0000313" key="3">
    <source>
        <dbReference type="Proteomes" id="UP001470230"/>
    </source>
</evidence>
<organism evidence="2 3">
    <name type="scientific">Tritrichomonas musculus</name>
    <dbReference type="NCBI Taxonomy" id="1915356"/>
    <lineage>
        <taxon>Eukaryota</taxon>
        <taxon>Metamonada</taxon>
        <taxon>Parabasalia</taxon>
        <taxon>Tritrichomonadida</taxon>
        <taxon>Tritrichomonadidae</taxon>
        <taxon>Tritrichomonas</taxon>
    </lineage>
</organism>
<dbReference type="PANTHER" id="PTHR47978">
    <property type="match status" value="1"/>
</dbReference>
<keyword evidence="3" id="KW-1185">Reference proteome</keyword>
<evidence type="ECO:0000256" key="1">
    <source>
        <dbReference type="ARBA" id="ARBA00022741"/>
    </source>
</evidence>
<dbReference type="Gene3D" id="3.40.50.300">
    <property type="entry name" value="P-loop containing nucleotide triphosphate hydrolases"/>
    <property type="match status" value="1"/>
</dbReference>
<reference evidence="2 3" key="1">
    <citation type="submission" date="2024-04" db="EMBL/GenBank/DDBJ databases">
        <title>Tritrichomonas musculus Genome.</title>
        <authorList>
            <person name="Alves-Ferreira E."/>
            <person name="Grigg M."/>
            <person name="Lorenzi H."/>
            <person name="Galac M."/>
        </authorList>
    </citation>
    <scope>NUCLEOTIDE SEQUENCE [LARGE SCALE GENOMIC DNA]</scope>
    <source>
        <strain evidence="2 3">EAF2021</strain>
    </source>
</reference>
<dbReference type="SMART" id="SM00175">
    <property type="entry name" value="RAB"/>
    <property type="match status" value="1"/>
</dbReference>
<proteinExistence type="predicted"/>
<comment type="caution">
    <text evidence="2">The sequence shown here is derived from an EMBL/GenBank/DDBJ whole genome shotgun (WGS) entry which is preliminary data.</text>
</comment>
<gene>
    <name evidence="2" type="ORF">M9Y10_002834</name>
</gene>
<dbReference type="SUPFAM" id="SSF52540">
    <property type="entry name" value="P-loop containing nucleoside triphosphate hydrolases"/>
    <property type="match status" value="1"/>
</dbReference>
<accession>A0ABR2LBB4</accession>
<dbReference type="Proteomes" id="UP001470230">
    <property type="component" value="Unassembled WGS sequence"/>
</dbReference>
<dbReference type="InterPro" id="IPR001806">
    <property type="entry name" value="Small_GTPase"/>
</dbReference>
<name>A0ABR2LBB4_9EUKA</name>
<evidence type="ECO:0000313" key="2">
    <source>
        <dbReference type="EMBL" id="KAK8900507.1"/>
    </source>
</evidence>
<dbReference type="Pfam" id="PF00071">
    <property type="entry name" value="Ras"/>
    <property type="match status" value="1"/>
</dbReference>
<sequence length="170" mass="19318">MSTQTQYKVLLIGITRAGKSTIIQRFSLGVNEGGKRFIQYMTDEGERYQLVVYDTPCLDESAANDKTYYENAQAVIFVGSYDLPESLTAFGELRAHLHKFIDPSSYIPYFAMNKCDIKGSKAKVTPEMVKKTKEELNVDHVYDISILEKIGVRALFELIANTLHDKYSKK</sequence>
<keyword evidence="1" id="KW-0547">Nucleotide-binding</keyword>